<sequence length="163" mass="18731">MKRVQDNFPLALCPGSIEPFMHKGEWAIHEVLPSLLSDIGPAHVKIATFSISEDSLRPLFFLSDEKKIESLTLLLDTTVKRHKLDLLLFASNISPRIRIDSCHAKLLLVENEQYKFGIAGSANLNQNHRWENGFYFTSGKHFDYFSNMFNQAYEDAIHYESLE</sequence>
<dbReference type="RefSeq" id="WP_258908712.1">
    <property type="nucleotide sequence ID" value="NZ_CAXSUM010000003.1"/>
</dbReference>
<evidence type="ECO:0000313" key="2">
    <source>
        <dbReference type="EMBL" id="UVQ96262.1"/>
    </source>
</evidence>
<protein>
    <submittedName>
        <fullName evidence="2">Phospholipase D family protein</fullName>
    </submittedName>
</protein>
<dbReference type="Proteomes" id="UP001060260">
    <property type="component" value="Chromosome"/>
</dbReference>
<feature type="domain" description="PLD phosphodiesterase" evidence="1">
    <location>
        <begin position="103"/>
        <end position="128"/>
    </location>
</feature>
<evidence type="ECO:0000259" key="1">
    <source>
        <dbReference type="PROSITE" id="PS50035"/>
    </source>
</evidence>
<gene>
    <name evidence="2" type="ORF">NXW23_18405</name>
</gene>
<dbReference type="PROSITE" id="PS50035">
    <property type="entry name" value="PLD"/>
    <property type="match status" value="1"/>
</dbReference>
<reference evidence="2" key="1">
    <citation type="submission" date="2022-08" db="EMBL/GenBank/DDBJ databases">
        <title>Genome Sequencing of Bacteroides fragilis Group Isolates with Nanopore Technology.</title>
        <authorList>
            <person name="Tisza M.J."/>
            <person name="Smith D."/>
            <person name="Dekker J.P."/>
        </authorList>
    </citation>
    <scope>NUCLEOTIDE SEQUENCE</scope>
    <source>
        <strain evidence="2">BFG-474</strain>
    </source>
</reference>
<accession>A0AA94Y0D1</accession>
<dbReference type="EMBL" id="CP103166">
    <property type="protein sequence ID" value="UVQ96262.1"/>
    <property type="molecule type" value="Genomic_DNA"/>
</dbReference>
<dbReference type="GO" id="GO:0003824">
    <property type="term" value="F:catalytic activity"/>
    <property type="evidence" value="ECO:0007669"/>
    <property type="project" value="InterPro"/>
</dbReference>
<dbReference type="AlphaFoldDB" id="A0AA94Y0D1"/>
<dbReference type="CDD" id="cd09117">
    <property type="entry name" value="PLDc_Bfil_DEXD_like"/>
    <property type="match status" value="1"/>
</dbReference>
<evidence type="ECO:0000313" key="3">
    <source>
        <dbReference type="Proteomes" id="UP001060260"/>
    </source>
</evidence>
<organism evidence="2 3">
    <name type="scientific">Bacteroides caccae</name>
    <dbReference type="NCBI Taxonomy" id="47678"/>
    <lineage>
        <taxon>Bacteria</taxon>
        <taxon>Pseudomonadati</taxon>
        <taxon>Bacteroidota</taxon>
        <taxon>Bacteroidia</taxon>
        <taxon>Bacteroidales</taxon>
        <taxon>Bacteroidaceae</taxon>
        <taxon>Bacteroides</taxon>
    </lineage>
</organism>
<dbReference type="InterPro" id="IPR001736">
    <property type="entry name" value="PLipase_D/transphosphatidylase"/>
</dbReference>
<dbReference type="Gene3D" id="3.30.870.10">
    <property type="entry name" value="Endonuclease Chain A"/>
    <property type="match status" value="1"/>
</dbReference>
<name>A0AA94Y0D1_9BACE</name>
<proteinExistence type="predicted"/>
<dbReference type="GO" id="GO:0006793">
    <property type="term" value="P:phosphorus metabolic process"/>
    <property type="evidence" value="ECO:0007669"/>
    <property type="project" value="UniProtKB-ARBA"/>
</dbReference>